<evidence type="ECO:0000313" key="1">
    <source>
        <dbReference type="EMBL" id="OOM69968.1"/>
    </source>
</evidence>
<protein>
    <recommendedName>
        <fullName evidence="3">DUF1450 domain-containing protein</fullName>
    </recommendedName>
</protein>
<dbReference type="RefSeq" id="WP_077850174.1">
    <property type="nucleotide sequence ID" value="NZ_LZZM01000245.1"/>
</dbReference>
<proteinExistence type="predicted"/>
<name>A0A1S8SWV7_9CLOT</name>
<accession>A0A1S8SWV7</accession>
<gene>
    <name evidence="1" type="ORF">CLPUN_53000</name>
</gene>
<evidence type="ECO:0008006" key="3">
    <source>
        <dbReference type="Google" id="ProtNLM"/>
    </source>
</evidence>
<evidence type="ECO:0000313" key="2">
    <source>
        <dbReference type="Proteomes" id="UP000190890"/>
    </source>
</evidence>
<organism evidence="1 2">
    <name type="scientific">Clostridium puniceum</name>
    <dbReference type="NCBI Taxonomy" id="29367"/>
    <lineage>
        <taxon>Bacteria</taxon>
        <taxon>Bacillati</taxon>
        <taxon>Bacillota</taxon>
        <taxon>Clostridia</taxon>
        <taxon>Eubacteriales</taxon>
        <taxon>Clostridiaceae</taxon>
        <taxon>Clostridium</taxon>
    </lineage>
</organism>
<dbReference type="EMBL" id="LZZM01000245">
    <property type="protein sequence ID" value="OOM69968.1"/>
    <property type="molecule type" value="Genomic_DNA"/>
</dbReference>
<dbReference type="Proteomes" id="UP000190890">
    <property type="component" value="Unassembled WGS sequence"/>
</dbReference>
<dbReference type="OrthoDB" id="1911471at2"/>
<keyword evidence="2" id="KW-1185">Reference proteome</keyword>
<sequence length="69" mass="7988">MSKYKVCKHTCDCDKLVKALKKNNIEFKTKDCIKNCSKCRSKVLIKKDDDYISAKTTEKLISKLLDTNK</sequence>
<comment type="caution">
    <text evidence="1">The sequence shown here is derived from an EMBL/GenBank/DDBJ whole genome shotgun (WGS) entry which is preliminary data.</text>
</comment>
<dbReference type="AlphaFoldDB" id="A0A1S8SWV7"/>
<reference evidence="1 2" key="1">
    <citation type="submission" date="2016-05" db="EMBL/GenBank/DDBJ databases">
        <title>Microbial solvent formation.</title>
        <authorList>
            <person name="Poehlein A."/>
            <person name="Montoya Solano J.D."/>
            <person name="Flitsch S."/>
            <person name="Krabben P."/>
            <person name="Duerre P."/>
            <person name="Daniel R."/>
        </authorList>
    </citation>
    <scope>NUCLEOTIDE SEQUENCE [LARGE SCALE GENOMIC DNA]</scope>
    <source>
        <strain evidence="1 2">DSM 2619</strain>
    </source>
</reference>